<evidence type="ECO:0000313" key="5">
    <source>
        <dbReference type="Proteomes" id="UP001529085"/>
    </source>
</evidence>
<feature type="signal peptide" evidence="1">
    <location>
        <begin position="1"/>
        <end position="26"/>
    </location>
</feature>
<protein>
    <submittedName>
        <fullName evidence="4">DUF4163 domain-containing protein</fullName>
    </submittedName>
</protein>
<evidence type="ECO:0000256" key="1">
    <source>
        <dbReference type="SAM" id="SignalP"/>
    </source>
</evidence>
<dbReference type="InterPro" id="IPR025303">
    <property type="entry name" value="PdaC"/>
</dbReference>
<evidence type="ECO:0000259" key="2">
    <source>
        <dbReference type="Pfam" id="PF11738"/>
    </source>
</evidence>
<dbReference type="Gene3D" id="3.30.565.40">
    <property type="entry name" value="Fervidobacterium nodosum Rt17-B1 like"/>
    <property type="match status" value="1"/>
</dbReference>
<evidence type="ECO:0000259" key="3">
    <source>
        <dbReference type="Pfam" id="PF13739"/>
    </source>
</evidence>
<keyword evidence="1" id="KW-0732">Signal</keyword>
<reference evidence="4 5" key="1">
    <citation type="submission" date="2023-03" db="EMBL/GenBank/DDBJ databases">
        <title>Strain YYF002 represents a novel species in the genus Winogradskyella isolated from seawater.</title>
        <authorList>
            <person name="Fu Z.-Y."/>
        </authorList>
    </citation>
    <scope>NUCLEOTIDE SEQUENCE [LARGE SCALE GENOMIC DNA]</scope>
    <source>
        <strain evidence="4 5">YYF002</strain>
    </source>
</reference>
<evidence type="ECO:0000313" key="4">
    <source>
        <dbReference type="EMBL" id="MDG4715022.1"/>
    </source>
</evidence>
<comment type="caution">
    <text evidence="4">The sequence shown here is derived from an EMBL/GenBank/DDBJ whole genome shotgun (WGS) entry which is preliminary data.</text>
</comment>
<dbReference type="PROSITE" id="PS51257">
    <property type="entry name" value="PROKAR_LIPOPROTEIN"/>
    <property type="match status" value="1"/>
</dbReference>
<proteinExistence type="predicted"/>
<dbReference type="Proteomes" id="UP001529085">
    <property type="component" value="Unassembled WGS sequence"/>
</dbReference>
<accession>A0ABT6FZB1</accession>
<name>A0ABT6FZB1_9FLAO</name>
<feature type="chain" id="PRO_5045722459" evidence="1">
    <location>
        <begin position="27"/>
        <end position="246"/>
    </location>
</feature>
<dbReference type="EMBL" id="JARSBN010000002">
    <property type="protein sequence ID" value="MDG4715022.1"/>
    <property type="molecule type" value="Genomic_DNA"/>
</dbReference>
<sequence length="246" mass="27893">MINKKSTSILSLALFLSLFLVSSCNNESKPISFENNSYENNYEADISVSIDEAAGNDDISKVINFKIKEAIISTLSDVTKKTNLESVLEDFNSEYIAFKKEFPEASHPAWELHIEAEKSYQSEDVITLSVNTYEFKGGAHGNDKIKFLNLNTATGDVYNINDLVENSKDFKTLAKTYFLKSIDADKENNKIEDYFFGKPFQLPENIGFSDDGLVFLYNVYEVASYNQGYTEFIIPFDTVEPFLKVK</sequence>
<dbReference type="RefSeq" id="WP_278004490.1">
    <property type="nucleotide sequence ID" value="NZ_JARSBN010000002.1"/>
</dbReference>
<dbReference type="Pfam" id="PF11738">
    <property type="entry name" value="DUF3298"/>
    <property type="match status" value="1"/>
</dbReference>
<dbReference type="Gene3D" id="3.90.640.20">
    <property type="entry name" value="Heat-shock cognate protein, ATPase"/>
    <property type="match status" value="1"/>
</dbReference>
<gene>
    <name evidence="4" type="ORF">P7122_03990</name>
</gene>
<dbReference type="InterPro" id="IPR037126">
    <property type="entry name" value="PdaC/RsiV-like_sf"/>
</dbReference>
<dbReference type="InterPro" id="IPR021729">
    <property type="entry name" value="DUF3298"/>
</dbReference>
<feature type="domain" description="Deacetylase PdaC" evidence="3">
    <location>
        <begin position="49"/>
        <end position="142"/>
    </location>
</feature>
<feature type="domain" description="DUF3298" evidence="2">
    <location>
        <begin position="162"/>
        <end position="237"/>
    </location>
</feature>
<dbReference type="Pfam" id="PF13739">
    <property type="entry name" value="PdaC"/>
    <property type="match status" value="1"/>
</dbReference>
<organism evidence="4 5">
    <name type="scientific">Winogradskyella marincola</name>
    <dbReference type="NCBI Taxonomy" id="3037795"/>
    <lineage>
        <taxon>Bacteria</taxon>
        <taxon>Pseudomonadati</taxon>
        <taxon>Bacteroidota</taxon>
        <taxon>Flavobacteriia</taxon>
        <taxon>Flavobacteriales</taxon>
        <taxon>Flavobacteriaceae</taxon>
        <taxon>Winogradskyella</taxon>
    </lineage>
</organism>
<keyword evidence="5" id="KW-1185">Reference proteome</keyword>